<protein>
    <recommendedName>
        <fullName evidence="3">PIN domain-containing protein</fullName>
    </recommendedName>
</protein>
<dbReference type="AlphaFoldDB" id="K4IFL3"/>
<dbReference type="HOGENOM" id="CLU_131358_0_0_10"/>
<dbReference type="InterPro" id="IPR029060">
    <property type="entry name" value="PIN-like_dom_sf"/>
</dbReference>
<evidence type="ECO:0000313" key="1">
    <source>
        <dbReference type="EMBL" id="AFU67871.1"/>
    </source>
</evidence>
<proteinExistence type="predicted"/>
<reference evidence="1" key="1">
    <citation type="submission" date="2006-03" db="EMBL/GenBank/DDBJ databases">
        <authorList>
            <person name="Bowman J."/>
            <person name="Ferriera S."/>
            <person name="Johnson J."/>
            <person name="Kravitz S."/>
            <person name="Halpern A."/>
            <person name="Remington K."/>
            <person name="Beeson K."/>
            <person name="Tran B."/>
            <person name="Rogers Y.-H."/>
            <person name="Friedman R."/>
            <person name="Venter J.C."/>
        </authorList>
    </citation>
    <scope>NUCLEOTIDE SEQUENCE [LARGE SCALE GENOMIC DNA]</scope>
    <source>
        <strain evidence="1">ATCC 700755</strain>
    </source>
</reference>
<reference evidence="1" key="2">
    <citation type="submission" date="2012-09" db="EMBL/GenBank/DDBJ databases">
        <title>The complete sequence of Psychroflexus torquis an extreme psychrophile from sea-ice that is stimulated by light.</title>
        <authorList>
            <person name="Feng S."/>
            <person name="Powell S.M."/>
            <person name="Bowman J.P."/>
        </authorList>
    </citation>
    <scope>NUCLEOTIDE SEQUENCE [LARGE SCALE GENOMIC DNA]</scope>
    <source>
        <strain evidence="1">ATCC 700755</strain>
    </source>
</reference>
<dbReference type="eggNOG" id="COG2405">
    <property type="taxonomic scope" value="Bacteria"/>
</dbReference>
<sequence length="170" mass="19751">MILVVNDANILIDLIKLDILPQFFNLKLKFHTTSFVLCELHDSQQKQLEMYINTKVLEVEEFNQVELETLFVLQEEKLQLSQQDCTALFCAQKLKGTLLTSDKTLRQFAFSKKVAVHGHLWLLDLMVEQQQLTGKQANAYLKRLKSDINPKLGLSDRLCQPFTARWLNEK</sequence>
<dbReference type="STRING" id="313595.P700755_000892"/>
<dbReference type="RefSeq" id="WP_015023486.1">
    <property type="nucleotide sequence ID" value="NC_018721.1"/>
</dbReference>
<dbReference type="Gene3D" id="3.40.50.1010">
    <property type="entry name" value="5'-nuclease"/>
    <property type="match status" value="1"/>
</dbReference>
<gene>
    <name evidence="1" type="ordered locus">P700755_000892</name>
</gene>
<dbReference type="Pfam" id="PF11848">
    <property type="entry name" value="DUF3368"/>
    <property type="match status" value="1"/>
</dbReference>
<accession>K4IFL3</accession>
<name>K4IFL3_PSYTT</name>
<dbReference type="EMBL" id="CP003879">
    <property type="protein sequence ID" value="AFU67871.1"/>
    <property type="molecule type" value="Genomic_DNA"/>
</dbReference>
<dbReference type="Proteomes" id="UP000008514">
    <property type="component" value="Chromosome"/>
</dbReference>
<dbReference type="KEGG" id="ptq:P700755_000892"/>
<organism evidence="1 2">
    <name type="scientific">Psychroflexus torquis (strain ATCC 700755 / CIP 106069 / ACAM 623)</name>
    <dbReference type="NCBI Taxonomy" id="313595"/>
    <lineage>
        <taxon>Bacteria</taxon>
        <taxon>Pseudomonadati</taxon>
        <taxon>Bacteroidota</taxon>
        <taxon>Flavobacteriia</taxon>
        <taxon>Flavobacteriales</taxon>
        <taxon>Flavobacteriaceae</taxon>
        <taxon>Psychroflexus</taxon>
    </lineage>
</organism>
<dbReference type="OrthoDB" id="9810852at2"/>
<keyword evidence="2" id="KW-1185">Reference proteome</keyword>
<evidence type="ECO:0008006" key="3">
    <source>
        <dbReference type="Google" id="ProtNLM"/>
    </source>
</evidence>
<dbReference type="InterPro" id="IPR021799">
    <property type="entry name" value="PIN-like_prokaryotic"/>
</dbReference>
<dbReference type="SUPFAM" id="SSF88723">
    <property type="entry name" value="PIN domain-like"/>
    <property type="match status" value="1"/>
</dbReference>
<evidence type="ECO:0000313" key="2">
    <source>
        <dbReference type="Proteomes" id="UP000008514"/>
    </source>
</evidence>